<dbReference type="PANTHER" id="PTHR46889:SF4">
    <property type="entry name" value="TRANSPOSASE INSO FOR INSERTION SEQUENCE ELEMENT IS911B-RELATED"/>
    <property type="match status" value="1"/>
</dbReference>
<protein>
    <submittedName>
        <fullName evidence="1">Transposase-like protein</fullName>
    </submittedName>
</protein>
<comment type="caution">
    <text evidence="1">The sequence shown here is derived from an EMBL/GenBank/DDBJ whole genome shotgun (WGS) entry which is preliminary data.</text>
</comment>
<organism evidence="1 2">
    <name type="scientific">Arcticibacter svalbardensis MN12-7</name>
    <dbReference type="NCBI Taxonomy" id="1150600"/>
    <lineage>
        <taxon>Bacteria</taxon>
        <taxon>Pseudomonadati</taxon>
        <taxon>Bacteroidota</taxon>
        <taxon>Sphingobacteriia</taxon>
        <taxon>Sphingobacteriales</taxon>
        <taxon>Sphingobacteriaceae</taxon>
        <taxon>Arcticibacter</taxon>
    </lineage>
</organism>
<dbReference type="RefSeq" id="WP_016193389.1">
    <property type="nucleotide sequence ID" value="NZ_AQPN01000002.1"/>
</dbReference>
<reference evidence="1 2" key="1">
    <citation type="journal article" date="2013" name="Genome Announc.">
        <title>Draft Genome Sequence of Arcticibacter svalbardensis Strain MN12-7T, a Member of the Family Sphingobacteriaceae Isolated from an Arctic Soil Sample.</title>
        <authorList>
            <person name="Shivaji S."/>
            <person name="Ara S."/>
            <person name="Prasad S."/>
            <person name="Manasa B.P."/>
            <person name="Begum Z."/>
            <person name="Singh A."/>
            <person name="Kumar Pinnaka A."/>
        </authorList>
    </citation>
    <scope>NUCLEOTIDE SEQUENCE [LARGE SCALE GENOMIC DNA]</scope>
    <source>
        <strain evidence="1 2">MN12-7</strain>
    </source>
</reference>
<dbReference type="EMBL" id="AQPN01000002">
    <property type="protein sequence ID" value="EOR96709.1"/>
    <property type="molecule type" value="Genomic_DNA"/>
</dbReference>
<dbReference type="AlphaFoldDB" id="R9H6D7"/>
<accession>R9H6D7</accession>
<dbReference type="OrthoDB" id="9815231at2"/>
<keyword evidence="2" id="KW-1185">Reference proteome</keyword>
<dbReference type="InterPro" id="IPR012337">
    <property type="entry name" value="RNaseH-like_sf"/>
</dbReference>
<dbReference type="InterPro" id="IPR050900">
    <property type="entry name" value="Transposase_IS3/IS150/IS904"/>
</dbReference>
<proteinExistence type="predicted"/>
<evidence type="ECO:0000313" key="1">
    <source>
        <dbReference type="EMBL" id="EOR96709.1"/>
    </source>
</evidence>
<dbReference type="STRING" id="1150600.ADIARSV_0132"/>
<dbReference type="eggNOG" id="COG2801">
    <property type="taxonomic scope" value="Bacteria"/>
</dbReference>
<dbReference type="SUPFAM" id="SSF53098">
    <property type="entry name" value="Ribonuclease H-like"/>
    <property type="match status" value="1"/>
</dbReference>
<gene>
    <name evidence="1" type="ORF">ADIARSV_0132</name>
</gene>
<dbReference type="Proteomes" id="UP000014174">
    <property type="component" value="Unassembled WGS sequence"/>
</dbReference>
<evidence type="ECO:0000313" key="2">
    <source>
        <dbReference type="Proteomes" id="UP000014174"/>
    </source>
</evidence>
<dbReference type="PANTHER" id="PTHR46889">
    <property type="entry name" value="TRANSPOSASE INSF FOR INSERTION SEQUENCE IS3B-RELATED"/>
    <property type="match status" value="1"/>
</dbReference>
<sequence>MENSAHTYGVAENLLNRYFSADRIGQKWLSELTYIQTDEAWLYLTTVIDLADRKVIG</sequence>
<name>R9H6D7_9SPHI</name>